<gene>
    <name evidence="3" type="ORF">S06H3_01113</name>
</gene>
<protein>
    <recommendedName>
        <fullName evidence="2">Methyltransferase domain-containing protein</fullName>
    </recommendedName>
</protein>
<dbReference type="Pfam" id="PF13649">
    <property type="entry name" value="Methyltransf_25"/>
    <property type="match status" value="1"/>
</dbReference>
<evidence type="ECO:0000259" key="2">
    <source>
        <dbReference type="Pfam" id="PF13649"/>
    </source>
</evidence>
<dbReference type="EMBL" id="BARV01000258">
    <property type="protein sequence ID" value="GAH95857.1"/>
    <property type="molecule type" value="Genomic_DNA"/>
</dbReference>
<dbReference type="GO" id="GO:0008757">
    <property type="term" value="F:S-adenosylmethionine-dependent methyltransferase activity"/>
    <property type="evidence" value="ECO:0007669"/>
    <property type="project" value="InterPro"/>
</dbReference>
<dbReference type="Gene3D" id="3.40.50.150">
    <property type="entry name" value="Vaccinia Virus protein VP39"/>
    <property type="match status" value="1"/>
</dbReference>
<feature type="domain" description="Methyltransferase" evidence="2">
    <location>
        <begin position="66"/>
        <end position="160"/>
    </location>
</feature>
<dbReference type="InterPro" id="IPR041698">
    <property type="entry name" value="Methyltransf_25"/>
</dbReference>
<dbReference type="SUPFAM" id="SSF53335">
    <property type="entry name" value="S-adenosyl-L-methionine-dependent methyltransferases"/>
    <property type="match status" value="1"/>
</dbReference>
<dbReference type="CDD" id="cd02440">
    <property type="entry name" value="AdoMet_MTases"/>
    <property type="match status" value="1"/>
</dbReference>
<evidence type="ECO:0000313" key="3">
    <source>
        <dbReference type="EMBL" id="GAH95857.1"/>
    </source>
</evidence>
<reference evidence="3" key="1">
    <citation type="journal article" date="2014" name="Front. Microbiol.">
        <title>High frequency of phylogenetically diverse reductive dehalogenase-homologous genes in deep subseafloor sedimentary metagenomes.</title>
        <authorList>
            <person name="Kawai M."/>
            <person name="Futagami T."/>
            <person name="Toyoda A."/>
            <person name="Takaki Y."/>
            <person name="Nishi S."/>
            <person name="Hori S."/>
            <person name="Arai W."/>
            <person name="Tsubouchi T."/>
            <person name="Morono Y."/>
            <person name="Uchiyama I."/>
            <person name="Ito T."/>
            <person name="Fujiyama A."/>
            <person name="Inagaki F."/>
            <person name="Takami H."/>
        </authorList>
    </citation>
    <scope>NUCLEOTIDE SEQUENCE</scope>
    <source>
        <strain evidence="3">Expedition CK06-06</strain>
    </source>
</reference>
<dbReference type="AlphaFoldDB" id="X1JP60"/>
<dbReference type="InterPro" id="IPR029063">
    <property type="entry name" value="SAM-dependent_MTases_sf"/>
</dbReference>
<proteinExistence type="predicted"/>
<organism evidence="3">
    <name type="scientific">marine sediment metagenome</name>
    <dbReference type="NCBI Taxonomy" id="412755"/>
    <lineage>
        <taxon>unclassified sequences</taxon>
        <taxon>metagenomes</taxon>
        <taxon>ecological metagenomes</taxon>
    </lineage>
</organism>
<dbReference type="PANTHER" id="PTHR43861">
    <property type="entry name" value="TRANS-ACONITATE 2-METHYLTRANSFERASE-RELATED"/>
    <property type="match status" value="1"/>
</dbReference>
<keyword evidence="1" id="KW-0808">Transferase</keyword>
<comment type="caution">
    <text evidence="3">The sequence shown here is derived from an EMBL/GenBank/DDBJ whole genome shotgun (WGS) entry which is preliminary data.</text>
</comment>
<evidence type="ECO:0000256" key="1">
    <source>
        <dbReference type="ARBA" id="ARBA00022679"/>
    </source>
</evidence>
<accession>X1JP60</accession>
<name>X1JP60_9ZZZZ</name>
<sequence>MGLTMDSEKNWLDVPAPDKWMTGWDNYHKKILEGSVEALKDLTFITPPVQVIGMSIYGKGKGLQALDFGCGDGRYACFLAKQGCEVLAVDALDSAVEITNKRAKALGYEKQVRTELKNIQDLPIKPESFDIIIAMQVLQYLFDKAIPKLKEIAAAVKPGGYVAYSGNILPHFETDPPMTFINEGELREIFEDWTLMSVGQDERLLRPGDLRGYVWLVAKKPTEEEKEEEKS</sequence>